<dbReference type="EMBL" id="VFQE01000001">
    <property type="protein sequence ID" value="TQN43606.1"/>
    <property type="molecule type" value="Genomic_DNA"/>
</dbReference>
<organism evidence="2 3">
    <name type="scientific">Blastococcus colisei</name>
    <dbReference type="NCBI Taxonomy" id="1564162"/>
    <lineage>
        <taxon>Bacteria</taxon>
        <taxon>Bacillati</taxon>
        <taxon>Actinomycetota</taxon>
        <taxon>Actinomycetes</taxon>
        <taxon>Geodermatophilales</taxon>
        <taxon>Geodermatophilaceae</taxon>
        <taxon>Blastococcus</taxon>
    </lineage>
</organism>
<gene>
    <name evidence="2" type="ORF">FHU33_3057</name>
</gene>
<keyword evidence="3" id="KW-1185">Reference proteome</keyword>
<dbReference type="Proteomes" id="UP000319865">
    <property type="component" value="Unassembled WGS sequence"/>
</dbReference>
<evidence type="ECO:0000256" key="1">
    <source>
        <dbReference type="SAM" id="MobiDB-lite"/>
    </source>
</evidence>
<name>A0A543PHP4_9ACTN</name>
<accession>A0A543PHP4</accession>
<feature type="region of interest" description="Disordered" evidence="1">
    <location>
        <begin position="72"/>
        <end position="151"/>
    </location>
</feature>
<reference evidence="2 3" key="1">
    <citation type="submission" date="2019-06" db="EMBL/GenBank/DDBJ databases">
        <title>Sequencing the genomes of 1000 actinobacteria strains.</title>
        <authorList>
            <person name="Klenk H.-P."/>
        </authorList>
    </citation>
    <scope>NUCLEOTIDE SEQUENCE [LARGE SCALE GENOMIC DNA]</scope>
    <source>
        <strain evidence="2 3">DSM 46837</strain>
    </source>
</reference>
<dbReference type="AlphaFoldDB" id="A0A543PHP4"/>
<protein>
    <submittedName>
        <fullName evidence="2">Uncharacterized protein</fullName>
    </submittedName>
</protein>
<proteinExistence type="predicted"/>
<evidence type="ECO:0000313" key="3">
    <source>
        <dbReference type="Proteomes" id="UP000319865"/>
    </source>
</evidence>
<sequence>MTVIPLPRHGQWAWDLRREGRRVRISAHVDVGLLNLSLWRGGTCVGTAQLCPADVAKLANGLTEGLAEIATQAPTHEPGCRRRAARPRTRAPPGAGRGTAGSLRTSTGGERGGSRPLRAGLLWTADTRPRPVTRPGGAELPGVHGRQIDRG</sequence>
<evidence type="ECO:0000313" key="2">
    <source>
        <dbReference type="EMBL" id="TQN43606.1"/>
    </source>
</evidence>
<comment type="caution">
    <text evidence="2">The sequence shown here is derived from an EMBL/GenBank/DDBJ whole genome shotgun (WGS) entry which is preliminary data.</text>
</comment>